<organism evidence="2 3">
    <name type="scientific">Choiromyces venosus 120613-1</name>
    <dbReference type="NCBI Taxonomy" id="1336337"/>
    <lineage>
        <taxon>Eukaryota</taxon>
        <taxon>Fungi</taxon>
        <taxon>Dikarya</taxon>
        <taxon>Ascomycota</taxon>
        <taxon>Pezizomycotina</taxon>
        <taxon>Pezizomycetes</taxon>
        <taxon>Pezizales</taxon>
        <taxon>Tuberaceae</taxon>
        <taxon>Choiromyces</taxon>
    </lineage>
</organism>
<dbReference type="AlphaFoldDB" id="A0A3N4J112"/>
<feature type="compositionally biased region" description="Polar residues" evidence="1">
    <location>
        <begin position="313"/>
        <end position="327"/>
    </location>
</feature>
<feature type="compositionally biased region" description="Polar residues" evidence="1">
    <location>
        <begin position="478"/>
        <end position="496"/>
    </location>
</feature>
<feature type="compositionally biased region" description="Basic and acidic residues" evidence="1">
    <location>
        <begin position="534"/>
        <end position="543"/>
    </location>
</feature>
<feature type="compositionally biased region" description="Polar residues" evidence="1">
    <location>
        <begin position="222"/>
        <end position="231"/>
    </location>
</feature>
<reference evidence="2 3" key="1">
    <citation type="journal article" date="2018" name="Nat. Ecol. Evol.">
        <title>Pezizomycetes genomes reveal the molecular basis of ectomycorrhizal truffle lifestyle.</title>
        <authorList>
            <person name="Murat C."/>
            <person name="Payen T."/>
            <person name="Noel B."/>
            <person name="Kuo A."/>
            <person name="Morin E."/>
            <person name="Chen J."/>
            <person name="Kohler A."/>
            <person name="Krizsan K."/>
            <person name="Balestrini R."/>
            <person name="Da Silva C."/>
            <person name="Montanini B."/>
            <person name="Hainaut M."/>
            <person name="Levati E."/>
            <person name="Barry K.W."/>
            <person name="Belfiori B."/>
            <person name="Cichocki N."/>
            <person name="Clum A."/>
            <person name="Dockter R.B."/>
            <person name="Fauchery L."/>
            <person name="Guy J."/>
            <person name="Iotti M."/>
            <person name="Le Tacon F."/>
            <person name="Lindquist E.A."/>
            <person name="Lipzen A."/>
            <person name="Malagnac F."/>
            <person name="Mello A."/>
            <person name="Molinier V."/>
            <person name="Miyauchi S."/>
            <person name="Poulain J."/>
            <person name="Riccioni C."/>
            <person name="Rubini A."/>
            <person name="Sitrit Y."/>
            <person name="Splivallo R."/>
            <person name="Traeger S."/>
            <person name="Wang M."/>
            <person name="Zifcakova L."/>
            <person name="Wipf D."/>
            <person name="Zambonelli A."/>
            <person name="Paolocci F."/>
            <person name="Nowrousian M."/>
            <person name="Ottonello S."/>
            <person name="Baldrian P."/>
            <person name="Spatafora J.W."/>
            <person name="Henrissat B."/>
            <person name="Nagy L.G."/>
            <person name="Aury J.M."/>
            <person name="Wincker P."/>
            <person name="Grigoriev I.V."/>
            <person name="Bonfante P."/>
            <person name="Martin F.M."/>
        </authorList>
    </citation>
    <scope>NUCLEOTIDE SEQUENCE [LARGE SCALE GENOMIC DNA]</scope>
    <source>
        <strain evidence="2 3">120613-1</strain>
    </source>
</reference>
<protein>
    <submittedName>
        <fullName evidence="2">Uncharacterized protein</fullName>
    </submittedName>
</protein>
<feature type="region of interest" description="Disordered" evidence="1">
    <location>
        <begin position="222"/>
        <end position="556"/>
    </location>
</feature>
<feature type="region of interest" description="Disordered" evidence="1">
    <location>
        <begin position="37"/>
        <end position="108"/>
    </location>
</feature>
<feature type="compositionally biased region" description="Basic and acidic residues" evidence="1">
    <location>
        <begin position="606"/>
        <end position="615"/>
    </location>
</feature>
<evidence type="ECO:0000313" key="2">
    <source>
        <dbReference type="EMBL" id="RPA92063.1"/>
    </source>
</evidence>
<gene>
    <name evidence="2" type="ORF">L873DRAFT_1847965</name>
</gene>
<evidence type="ECO:0000313" key="3">
    <source>
        <dbReference type="Proteomes" id="UP000276215"/>
    </source>
</evidence>
<accession>A0A3N4J112</accession>
<feature type="region of interest" description="Disordered" evidence="1">
    <location>
        <begin position="770"/>
        <end position="802"/>
    </location>
</feature>
<feature type="compositionally biased region" description="Acidic residues" evidence="1">
    <location>
        <begin position="429"/>
        <end position="438"/>
    </location>
</feature>
<keyword evidence="3" id="KW-1185">Reference proteome</keyword>
<feature type="compositionally biased region" description="Polar residues" evidence="1">
    <location>
        <begin position="403"/>
        <end position="412"/>
    </location>
</feature>
<dbReference type="EMBL" id="ML120482">
    <property type="protein sequence ID" value="RPA92063.1"/>
    <property type="molecule type" value="Genomic_DNA"/>
</dbReference>
<feature type="compositionally biased region" description="Basic and acidic residues" evidence="1">
    <location>
        <begin position="298"/>
        <end position="312"/>
    </location>
</feature>
<feature type="compositionally biased region" description="Basic and acidic residues" evidence="1">
    <location>
        <begin position="770"/>
        <end position="801"/>
    </location>
</feature>
<feature type="compositionally biased region" description="Acidic residues" evidence="1">
    <location>
        <begin position="374"/>
        <end position="389"/>
    </location>
</feature>
<feature type="compositionally biased region" description="Polar residues" evidence="1">
    <location>
        <begin position="441"/>
        <end position="456"/>
    </location>
</feature>
<feature type="compositionally biased region" description="Basic residues" evidence="1">
    <location>
        <begin position="593"/>
        <end position="604"/>
    </location>
</feature>
<dbReference type="Proteomes" id="UP000276215">
    <property type="component" value="Unassembled WGS sequence"/>
</dbReference>
<feature type="region of interest" description="Disordered" evidence="1">
    <location>
        <begin position="593"/>
        <end position="659"/>
    </location>
</feature>
<feature type="region of interest" description="Disordered" evidence="1">
    <location>
        <begin position="830"/>
        <end position="858"/>
    </location>
</feature>
<evidence type="ECO:0000256" key="1">
    <source>
        <dbReference type="SAM" id="MobiDB-lite"/>
    </source>
</evidence>
<feature type="compositionally biased region" description="Polar residues" evidence="1">
    <location>
        <begin position="335"/>
        <end position="351"/>
    </location>
</feature>
<feature type="compositionally biased region" description="Low complexity" evidence="1">
    <location>
        <begin position="523"/>
        <end position="533"/>
    </location>
</feature>
<feature type="compositionally biased region" description="Polar residues" evidence="1">
    <location>
        <begin position="240"/>
        <end position="249"/>
    </location>
</feature>
<proteinExistence type="predicted"/>
<sequence length="957" mass="104574">MEGWFPGCRRKGRLIPNHYAVEVQVDSPAEAIPPALGGGNASVSHAPRVAGKRKREGVPDEVEVGQHSRPEKALKTSVPWAGGENNSAECAGHQQPPTTLPVPIQKGGKKRDVAGKRAKSVLVPTEVFKPTTSSSTRPSSPSHLSIWKDVPMPSLILPDLSDGSDDDIESSSIASSCALQKAKKGKAPVKKEKEVRSTNLIVEDEEKKRKEHELKKLKAISATGNTNVFNPSPNPVPQTPRLSDWTNLKRSFVDEPSSCDENHHSGGASNDLPQPGDFKKAKFLGPVGKKGFSQNAMKIEKEHDMRERDDTQKLTYTTAKSKVWTKQQPKRSDVIDSSSSFKGDNSPQPHNNRAKVPQQAGTFVFRGNAANFENESDISDEDESDASSDEGDHGGVGYDTYKLHNNSKNTIPEQVGKTGFRQNTANIENESDIGDEDESPKPTSTAAKPNLSTTSLHPIPLPLPWAPKKQQPQERVNEGNSSFSGIDSNVYANYSSKGRGGAVSSTRKIAHESNKPPPPSPLTPAANPKSNAKTAEEKAEMRRAAGKKAGGTRAANHKAFVERIKAELEAESQRVADAYGGPASPVIKTQIKRRVAAVKERMKRQAAQEKFDAELAKSQLSPEDKKAATAKKRSSATAPKKGSNGWGSPVVQSKNGKTANVKIKNTVVKTKLALFEGGEDSLRSEDLGHDLEALLDKELSLLDGEAEDSADDLEAELALEISHQEAEEKAKAQAVKRAEEAHGRKRLAARHKKETLGNAAQFCIIQNAQRDESEKVAKEGRENRKMKEKQKAEERKQEVALKEQSSTLHHILDTVVQGKKKYAWMKQNGAEMGGSSKATDEEGEESKAGFEVAQKPRKKKASPGKLFVPITAPVPPLNPQLTIWFLLLPVLSNFNKFKSTNDDRYRECQKYPHEPSDCSDSQRRCINRFWSTSGDTQLFLHTSLYPPLSHLPESPAS</sequence>
<name>A0A3N4J112_9PEZI</name>
<feature type="region of interest" description="Disordered" evidence="1">
    <location>
        <begin position="161"/>
        <end position="194"/>
    </location>
</feature>
<feature type="compositionally biased region" description="Basic and acidic residues" evidence="1">
    <location>
        <begin position="64"/>
        <end position="74"/>
    </location>
</feature>